<dbReference type="Proteomes" id="UP001596233">
    <property type="component" value="Unassembled WGS sequence"/>
</dbReference>
<dbReference type="InterPro" id="IPR015422">
    <property type="entry name" value="PyrdxlP-dep_Trfase_small"/>
</dbReference>
<dbReference type="Gene3D" id="3.40.640.10">
    <property type="entry name" value="Type I PLP-dependent aspartate aminotransferase-like (Major domain)"/>
    <property type="match status" value="1"/>
</dbReference>
<evidence type="ECO:0000313" key="7">
    <source>
        <dbReference type="EMBL" id="MFC6333227.1"/>
    </source>
</evidence>
<dbReference type="PANTHER" id="PTHR46383:SF1">
    <property type="entry name" value="ASPARTATE AMINOTRANSFERASE"/>
    <property type="match status" value="1"/>
</dbReference>
<dbReference type="PANTHER" id="PTHR46383">
    <property type="entry name" value="ASPARTATE AMINOTRANSFERASE"/>
    <property type="match status" value="1"/>
</dbReference>
<protein>
    <submittedName>
        <fullName evidence="7">Pyridoxal phosphate-dependent aminotransferase</fullName>
        <ecNumber evidence="7">2.6.1.-</ecNumber>
    </submittedName>
</protein>
<keyword evidence="5" id="KW-0663">Pyridoxal phosphate</keyword>
<dbReference type="EMBL" id="JBHSTE010000003">
    <property type="protein sequence ID" value="MFC6333227.1"/>
    <property type="molecule type" value="Genomic_DNA"/>
</dbReference>
<keyword evidence="4 7" id="KW-0808">Transferase</keyword>
<reference evidence="8" key="1">
    <citation type="journal article" date="2019" name="Int. J. Syst. Evol. Microbiol.">
        <title>The Global Catalogue of Microorganisms (GCM) 10K type strain sequencing project: providing services to taxonomists for standard genome sequencing and annotation.</title>
        <authorList>
            <consortium name="The Broad Institute Genomics Platform"/>
            <consortium name="The Broad Institute Genome Sequencing Center for Infectious Disease"/>
            <person name="Wu L."/>
            <person name="Ma J."/>
        </authorList>
    </citation>
    <scope>NUCLEOTIDE SEQUENCE [LARGE SCALE GENOMIC DNA]</scope>
    <source>
        <strain evidence="8">PCU 280</strain>
    </source>
</reference>
<dbReference type="GO" id="GO:0008483">
    <property type="term" value="F:transaminase activity"/>
    <property type="evidence" value="ECO:0007669"/>
    <property type="project" value="UniProtKB-KW"/>
</dbReference>
<dbReference type="CDD" id="cd00609">
    <property type="entry name" value="AAT_like"/>
    <property type="match status" value="1"/>
</dbReference>
<dbReference type="RefSeq" id="WP_379234463.1">
    <property type="nucleotide sequence ID" value="NZ_JBHSTE010000003.1"/>
</dbReference>
<proteinExistence type="inferred from homology"/>
<dbReference type="InterPro" id="IPR015424">
    <property type="entry name" value="PyrdxlP-dep_Trfase"/>
</dbReference>
<dbReference type="Pfam" id="PF00155">
    <property type="entry name" value="Aminotran_1_2"/>
    <property type="match status" value="1"/>
</dbReference>
<evidence type="ECO:0000256" key="3">
    <source>
        <dbReference type="ARBA" id="ARBA00022576"/>
    </source>
</evidence>
<evidence type="ECO:0000313" key="8">
    <source>
        <dbReference type="Proteomes" id="UP001596233"/>
    </source>
</evidence>
<organism evidence="7 8">
    <name type="scientific">Paenibacillus septentrionalis</name>
    <dbReference type="NCBI Taxonomy" id="429342"/>
    <lineage>
        <taxon>Bacteria</taxon>
        <taxon>Bacillati</taxon>
        <taxon>Bacillota</taxon>
        <taxon>Bacilli</taxon>
        <taxon>Bacillales</taxon>
        <taxon>Paenibacillaceae</taxon>
        <taxon>Paenibacillus</taxon>
    </lineage>
</organism>
<evidence type="ECO:0000256" key="5">
    <source>
        <dbReference type="ARBA" id="ARBA00022898"/>
    </source>
</evidence>
<evidence type="ECO:0000256" key="1">
    <source>
        <dbReference type="ARBA" id="ARBA00001933"/>
    </source>
</evidence>
<dbReference type="Gene3D" id="3.90.1150.10">
    <property type="entry name" value="Aspartate Aminotransferase, domain 1"/>
    <property type="match status" value="1"/>
</dbReference>
<dbReference type="SUPFAM" id="SSF53383">
    <property type="entry name" value="PLP-dependent transferases"/>
    <property type="match status" value="1"/>
</dbReference>
<accession>A0ABW1V640</accession>
<feature type="domain" description="Aminotransferase class I/classII large" evidence="6">
    <location>
        <begin position="39"/>
        <end position="392"/>
    </location>
</feature>
<dbReference type="PRINTS" id="PR00753">
    <property type="entry name" value="ACCSYNTHASE"/>
</dbReference>
<comment type="caution">
    <text evidence="7">The sequence shown here is derived from an EMBL/GenBank/DDBJ whole genome shotgun (WGS) entry which is preliminary data.</text>
</comment>
<keyword evidence="3 7" id="KW-0032">Aminotransferase</keyword>
<name>A0ABW1V640_9BACL</name>
<evidence type="ECO:0000259" key="6">
    <source>
        <dbReference type="Pfam" id="PF00155"/>
    </source>
</evidence>
<gene>
    <name evidence="7" type="ORF">ACFP56_11380</name>
</gene>
<dbReference type="InterPro" id="IPR015421">
    <property type="entry name" value="PyrdxlP-dep_Trfase_major"/>
</dbReference>
<dbReference type="InterPro" id="IPR004839">
    <property type="entry name" value="Aminotransferase_I/II_large"/>
</dbReference>
<dbReference type="InterPro" id="IPR050596">
    <property type="entry name" value="AspAT/PAT-like"/>
</dbReference>
<keyword evidence="8" id="KW-1185">Reference proteome</keyword>
<evidence type="ECO:0000256" key="4">
    <source>
        <dbReference type="ARBA" id="ARBA00022679"/>
    </source>
</evidence>
<dbReference type="EC" id="2.6.1.-" evidence="7"/>
<comment type="cofactor">
    <cofactor evidence="1">
        <name>pyridoxal 5'-phosphate</name>
        <dbReference type="ChEBI" id="CHEBI:597326"/>
    </cofactor>
</comment>
<evidence type="ECO:0000256" key="2">
    <source>
        <dbReference type="ARBA" id="ARBA00007441"/>
    </source>
</evidence>
<comment type="similarity">
    <text evidence="2">Belongs to the class-I pyridoxal-phosphate-dependent aminotransferase family.</text>
</comment>
<sequence length="404" mass="44076">MIAEQTNNNLLAPWTKKLLPSPTAELEAKVARMQQEGSKVYRFGLGQPDFPTPAHAKQAAIDAIHNNFTGYTDTAGILSLRQAVVSSLQEQCGVQYEPDEIVVSIGGKHSLFNAINTLLQQDDEVLLPTPYWVSFPEQIKFAGGIPRFVETDASTGYKVTPEMLEQAISPASKLLILNQPNNPSGAVYTREELDGIAQFCIRHNLWVISDEVYSCFVFQEEGFTSIASLPGMKERTIIINAVSKSYSMTGWRIGYSASPAPVAAAMLKLQSHTTSNPASIAQVAALAALQGPQNGIQEMRETYLARREVLVAGVRQLRGLKCLMPDGAFYVWVDASEWLGKTLCGQTIDSMDKLAEVLLTEGNIAIMPGTGFGSGKHVRLSYAISMAEIEEGLIQMGKLLGYKQ</sequence>